<name>A0A371DX84_9APHY</name>
<gene>
    <name evidence="3" type="ORF">OH76DRAFT_1335145</name>
</gene>
<feature type="chain" id="PRO_5016837648" evidence="2">
    <location>
        <begin position="19"/>
        <end position="260"/>
    </location>
</feature>
<keyword evidence="1" id="KW-0812">Transmembrane</keyword>
<keyword evidence="4" id="KW-1185">Reference proteome</keyword>
<accession>A0A371DX84</accession>
<protein>
    <submittedName>
        <fullName evidence="3">PEBP-like protein</fullName>
    </submittedName>
</protein>
<dbReference type="CDD" id="cd00866">
    <property type="entry name" value="PEBP_euk"/>
    <property type="match status" value="1"/>
</dbReference>
<dbReference type="PANTHER" id="PTHR11362:SF140">
    <property type="entry name" value="PEBP-LIKE PROTEIN"/>
    <property type="match status" value="1"/>
</dbReference>
<dbReference type="Gene3D" id="3.90.280.10">
    <property type="entry name" value="PEBP-like"/>
    <property type="match status" value="1"/>
</dbReference>
<dbReference type="OrthoDB" id="2506647at2759"/>
<dbReference type="InterPro" id="IPR008914">
    <property type="entry name" value="PEBP"/>
</dbReference>
<dbReference type="STRING" id="139420.A0A371DX84"/>
<feature type="transmembrane region" description="Helical" evidence="1">
    <location>
        <begin position="238"/>
        <end position="259"/>
    </location>
</feature>
<evidence type="ECO:0000313" key="3">
    <source>
        <dbReference type="EMBL" id="RDX57157.1"/>
    </source>
</evidence>
<keyword evidence="2" id="KW-0732">Signal</keyword>
<reference evidence="3 4" key="1">
    <citation type="journal article" date="2018" name="Biotechnol. Biofuels">
        <title>Integrative visual omics of the white-rot fungus Polyporus brumalis exposes the biotechnological potential of its oxidative enzymes for delignifying raw plant biomass.</title>
        <authorList>
            <person name="Miyauchi S."/>
            <person name="Rancon A."/>
            <person name="Drula E."/>
            <person name="Hage H."/>
            <person name="Chaduli D."/>
            <person name="Favel A."/>
            <person name="Grisel S."/>
            <person name="Henrissat B."/>
            <person name="Herpoel-Gimbert I."/>
            <person name="Ruiz-Duenas F.J."/>
            <person name="Chevret D."/>
            <person name="Hainaut M."/>
            <person name="Lin J."/>
            <person name="Wang M."/>
            <person name="Pangilinan J."/>
            <person name="Lipzen A."/>
            <person name="Lesage-Meessen L."/>
            <person name="Navarro D."/>
            <person name="Riley R."/>
            <person name="Grigoriev I.V."/>
            <person name="Zhou S."/>
            <person name="Raouche S."/>
            <person name="Rosso M.N."/>
        </authorList>
    </citation>
    <scope>NUCLEOTIDE SEQUENCE [LARGE SCALE GENOMIC DNA]</scope>
    <source>
        <strain evidence="3 4">BRFM 1820</strain>
    </source>
</reference>
<organism evidence="3 4">
    <name type="scientific">Lentinus brumalis</name>
    <dbReference type="NCBI Taxonomy" id="2498619"/>
    <lineage>
        <taxon>Eukaryota</taxon>
        <taxon>Fungi</taxon>
        <taxon>Dikarya</taxon>
        <taxon>Basidiomycota</taxon>
        <taxon>Agaricomycotina</taxon>
        <taxon>Agaricomycetes</taxon>
        <taxon>Polyporales</taxon>
        <taxon>Polyporaceae</taxon>
        <taxon>Lentinus</taxon>
    </lineage>
</organism>
<proteinExistence type="predicted"/>
<dbReference type="EMBL" id="KZ857379">
    <property type="protein sequence ID" value="RDX57157.1"/>
    <property type="molecule type" value="Genomic_DNA"/>
</dbReference>
<dbReference type="AlphaFoldDB" id="A0A371DX84"/>
<evidence type="ECO:0000256" key="1">
    <source>
        <dbReference type="SAM" id="Phobius"/>
    </source>
</evidence>
<dbReference type="Proteomes" id="UP000256964">
    <property type="component" value="Unassembled WGS sequence"/>
</dbReference>
<feature type="signal peptide" evidence="2">
    <location>
        <begin position="1"/>
        <end position="18"/>
    </location>
</feature>
<dbReference type="PANTHER" id="PTHR11362">
    <property type="entry name" value="PHOSPHATIDYLETHANOLAMINE-BINDING PROTEIN"/>
    <property type="match status" value="1"/>
</dbReference>
<evidence type="ECO:0000313" key="4">
    <source>
        <dbReference type="Proteomes" id="UP000256964"/>
    </source>
</evidence>
<evidence type="ECO:0000256" key="2">
    <source>
        <dbReference type="SAM" id="SignalP"/>
    </source>
</evidence>
<sequence length="260" mass="26691">MFAALFPALAFAAAAALAQDSTADVAQAFIHANLVPDVLPSFNPSGLLSVVYTNNATGDTIDVTPGKNLTVQDVLLRPQVSLTSDNSTLANETFVLALVDPDAPTPQNTSAAQIRHILASGLRPNGSLADGALLVNSTPAVSDYLNSNPPAGSDPHRYTALLYVQPEKFDTEVSRFVNASTPIFGFNVSVFAQELGLGIPVAGNFFFAGQASNSSTDQSITASSGAAATTQSRPSSGLTSVSTTSIGVGLVIALVIVLLV</sequence>
<dbReference type="InterPro" id="IPR035810">
    <property type="entry name" value="PEBP_euk"/>
</dbReference>
<dbReference type="SUPFAM" id="SSF49777">
    <property type="entry name" value="PEBP-like"/>
    <property type="match status" value="1"/>
</dbReference>
<dbReference type="InterPro" id="IPR036610">
    <property type="entry name" value="PEBP-like_sf"/>
</dbReference>
<dbReference type="Pfam" id="PF01161">
    <property type="entry name" value="PBP"/>
    <property type="match status" value="1"/>
</dbReference>
<keyword evidence="1" id="KW-0472">Membrane</keyword>
<keyword evidence="1" id="KW-1133">Transmembrane helix</keyword>